<organism evidence="1 2">
    <name type="scientific">Entomophthora muscae</name>
    <dbReference type="NCBI Taxonomy" id="34485"/>
    <lineage>
        <taxon>Eukaryota</taxon>
        <taxon>Fungi</taxon>
        <taxon>Fungi incertae sedis</taxon>
        <taxon>Zoopagomycota</taxon>
        <taxon>Entomophthoromycotina</taxon>
        <taxon>Entomophthoromycetes</taxon>
        <taxon>Entomophthorales</taxon>
        <taxon>Entomophthoraceae</taxon>
        <taxon>Entomophthora</taxon>
    </lineage>
</organism>
<reference evidence="1" key="1">
    <citation type="submission" date="2022-04" db="EMBL/GenBank/DDBJ databases">
        <title>Genome of the entomopathogenic fungus Entomophthora muscae.</title>
        <authorList>
            <person name="Elya C."/>
            <person name="Lovett B.R."/>
            <person name="Lee E."/>
            <person name="Macias A.M."/>
            <person name="Hajek A.E."/>
            <person name="De Bivort B.L."/>
            <person name="Kasson M.T."/>
            <person name="De Fine Licht H.H."/>
            <person name="Stajich J.E."/>
        </authorList>
    </citation>
    <scope>NUCLEOTIDE SEQUENCE</scope>
    <source>
        <strain evidence="1">Berkeley</strain>
    </source>
</reference>
<evidence type="ECO:0000313" key="1">
    <source>
        <dbReference type="EMBL" id="KAJ9070695.1"/>
    </source>
</evidence>
<name>A0ACC2T880_9FUNG</name>
<comment type="caution">
    <text evidence="1">The sequence shown here is derived from an EMBL/GenBank/DDBJ whole genome shotgun (WGS) entry which is preliminary data.</text>
</comment>
<keyword evidence="2" id="KW-1185">Reference proteome</keyword>
<dbReference type="EMBL" id="QTSX02003564">
    <property type="protein sequence ID" value="KAJ9070695.1"/>
    <property type="molecule type" value="Genomic_DNA"/>
</dbReference>
<protein>
    <submittedName>
        <fullName evidence="1">Uncharacterized protein</fullName>
    </submittedName>
</protein>
<proteinExistence type="predicted"/>
<evidence type="ECO:0000313" key="2">
    <source>
        <dbReference type="Proteomes" id="UP001165960"/>
    </source>
</evidence>
<gene>
    <name evidence="1" type="ORF">DSO57_1005222</name>
</gene>
<sequence length="560" mass="63184">MARVTNKSSSSDQNIRPAKQYDPLPPKKPNRKFQLALLGLNKQLDRPKPRQAETPEARPEQHPEPRNDPKPTFAPAARPVAPPEPTTYSFVRSSPKLSPPDTPSSEPSRAASSRPSGYQSSPLGQQLSSSKGLSFVRGGKPDADKPRPSGDGKDRPALASSGHFIRSISSLNSQRSRESRPSTPYDRPSGDGRRARPATIVKPKSPPTTSSSEATPPQPSPPQFKPSMGLKPKVEEVKPTVSILDRLGSSKRKISRSPSPEKSAKREKLAPAPKPKPAPQITSRLGPMPSQSSRPAPSSNQVVRSRQGSYHDTHVPRHPPHGRSEHGWRPHTHSHPQAPYQYHRNDQYQHNEQYHRNEQYQHNDYPVHMNQVNHSYNHGANSGYGGPQSTVPIPYGHPGYVYTFKPTSQRRCTYFPRCTRGDCMFFHPTKDCPNSNECQDMECLFIHPSDMVPVMCHFDLKCTREDCFYTHKERRFVVSDPYAFLAIRCRGECLGRSCKKLHDESKLPHELTMCLFAHRCNRPPCFFVHLSHYRKNIPRKDVRVPDLIDMFQGLMMPEED</sequence>
<accession>A0ACC2T880</accession>
<dbReference type="Proteomes" id="UP001165960">
    <property type="component" value="Unassembled WGS sequence"/>
</dbReference>